<dbReference type="Gene3D" id="1.20.58.130">
    <property type="match status" value="1"/>
</dbReference>
<keyword evidence="1" id="KW-0472">Membrane</keyword>
<dbReference type="AlphaFoldDB" id="A0A537KCU2"/>
<keyword evidence="1" id="KW-0812">Transmembrane</keyword>
<keyword evidence="1" id="KW-1133">Transmembrane helix</keyword>
<dbReference type="EMBL" id="VBAK01000021">
    <property type="protein sequence ID" value="TMI93589.1"/>
    <property type="molecule type" value="Genomic_DNA"/>
</dbReference>
<reference evidence="2 3" key="1">
    <citation type="journal article" date="2019" name="Nat. Microbiol.">
        <title>Mediterranean grassland soil C-N compound turnover is dependent on rainfall and depth, and is mediated by genomically divergent microorganisms.</title>
        <authorList>
            <person name="Diamond S."/>
            <person name="Andeer P.F."/>
            <person name="Li Z."/>
            <person name="Crits-Christoph A."/>
            <person name="Burstein D."/>
            <person name="Anantharaman K."/>
            <person name="Lane K.R."/>
            <person name="Thomas B.C."/>
            <person name="Pan C."/>
            <person name="Northen T.R."/>
            <person name="Banfield J.F."/>
        </authorList>
    </citation>
    <scope>NUCLEOTIDE SEQUENCE [LARGE SCALE GENOMIC DNA]</scope>
    <source>
        <strain evidence="2">NP_3</strain>
    </source>
</reference>
<name>A0A537KCU2_9BACT</name>
<organism evidence="2 3">
    <name type="scientific">Candidatus Segetimicrobium genomatis</name>
    <dbReference type="NCBI Taxonomy" id="2569760"/>
    <lineage>
        <taxon>Bacteria</taxon>
        <taxon>Bacillati</taxon>
        <taxon>Candidatus Sysuimicrobiota</taxon>
        <taxon>Candidatus Sysuimicrobiia</taxon>
        <taxon>Candidatus Sysuimicrobiales</taxon>
        <taxon>Candidatus Segetimicrobiaceae</taxon>
        <taxon>Candidatus Segetimicrobium</taxon>
    </lineage>
</organism>
<evidence type="ECO:0000256" key="1">
    <source>
        <dbReference type="SAM" id="Phobius"/>
    </source>
</evidence>
<gene>
    <name evidence="2" type="ORF">E6H00_01045</name>
</gene>
<accession>A0A537KCU2</accession>
<comment type="caution">
    <text evidence="2">The sequence shown here is derived from an EMBL/GenBank/DDBJ whole genome shotgun (WGS) entry which is preliminary data.</text>
</comment>
<evidence type="ECO:0000313" key="2">
    <source>
        <dbReference type="EMBL" id="TMI93589.1"/>
    </source>
</evidence>
<protein>
    <recommendedName>
        <fullName evidence="4">DUF1640 domain-containing protein</fullName>
    </recommendedName>
</protein>
<sequence length="129" mass="14250">MQAASLEILEKANVPAPQARAIVQAIEIEMAGAKETLATKQDILILRHEMAEMRAELKTETASLRGDLRSEIHAMRGDLRSEMHAMRGDLRSEMHAIASGNLRQMYAAMLGQLAVLLGVAYFFVSHVPH</sequence>
<dbReference type="Proteomes" id="UP000318509">
    <property type="component" value="Unassembled WGS sequence"/>
</dbReference>
<proteinExistence type="predicted"/>
<evidence type="ECO:0008006" key="4">
    <source>
        <dbReference type="Google" id="ProtNLM"/>
    </source>
</evidence>
<feature type="transmembrane region" description="Helical" evidence="1">
    <location>
        <begin position="105"/>
        <end position="124"/>
    </location>
</feature>
<evidence type="ECO:0000313" key="3">
    <source>
        <dbReference type="Proteomes" id="UP000318509"/>
    </source>
</evidence>